<sequence>MTGNITIAFRHLKKNLFFSVINISGLAVGLTCFILLALWIQHEVSFDRFYKKSNRLYMAWSRDSYQGQINCWSGTSSLVGPALLAEYPEVAATTRFDAHNNMLLRWQNQSLQMSGAYADPGFLTMFEFPLLAGNTQSLNDPHSIILTETSAKKLFGNKDPLNEVIQLEGKEVVKVTGILKTLPDNTMFDGFDFLLPFSYLTVTGQEKNFAFWGNYSFNTFVELKPDASLTAFNNKVKPLVIQKSKKEEDAETFLYPLSEYRLNSRFENGQPAGGRQQLVNLFGIISVFILLVACINFMNLSTARSEKRAREVGVRKAIGASRFSLIQQFLGESLLIAFISFAVALGLSILLLPAFNQLTGKELFIDFSNVYWWGCALLVIGVTGCIAGSYPAFYLSAFQSVKVLKGTIRAGWAAVLPRKILVVFQFVFSVVLIIATVIVYQQIEHARNRPAGYDKNNVIYASLNKNTSTHFDAIKQELLASGSASFVCKTSGAITQANSNSWGLSWQGKDPNSKVIFDCLCTTGDFIETFDIPLAQGRSINSSLYPSDTTACLLSESAVKAMNFTRPLGQLINKDYVNWKVVGVFKDFIWGSPYEAVRPMFVMGENQANYINIKLNPNKSASANIAAITSLIKKYDPEYPFSYRFVDKAYDYKFAAEKLTGTLARLFAGLTIFISCLGLLGLTAFSAEQRTKEISIRKVLGANMQHIVSLLSKEFVWLTVIALAIASPIAWFCMNSWLSSFSYRISISAWVFAVAGIIIITITLLTVGLQAIKAVVATPARHLRNT</sequence>
<dbReference type="PANTHER" id="PTHR30572">
    <property type="entry name" value="MEMBRANE COMPONENT OF TRANSPORTER-RELATED"/>
    <property type="match status" value="1"/>
</dbReference>
<feature type="transmembrane region" description="Helical" evidence="6">
    <location>
        <begin position="278"/>
        <end position="300"/>
    </location>
</feature>
<dbReference type="InterPro" id="IPR003838">
    <property type="entry name" value="ABC3_permease_C"/>
</dbReference>
<feature type="transmembrane region" description="Helical" evidence="6">
    <location>
        <begin position="334"/>
        <end position="355"/>
    </location>
</feature>
<feature type="domain" description="ABC3 transporter permease C-terminal" evidence="7">
    <location>
        <begin position="284"/>
        <end position="390"/>
    </location>
</feature>
<evidence type="ECO:0000313" key="10">
    <source>
        <dbReference type="Proteomes" id="UP000186917"/>
    </source>
</evidence>
<dbReference type="STRING" id="477680.SAMN05421788_104502"/>
<evidence type="ECO:0000256" key="1">
    <source>
        <dbReference type="ARBA" id="ARBA00004651"/>
    </source>
</evidence>
<dbReference type="GO" id="GO:0005886">
    <property type="term" value="C:plasma membrane"/>
    <property type="evidence" value="ECO:0007669"/>
    <property type="project" value="UniProtKB-SubCell"/>
</dbReference>
<protein>
    <submittedName>
        <fullName evidence="9">ABC-type antimicrobial peptide transport system, permease component</fullName>
    </submittedName>
</protein>
<accession>A0A173MR43</accession>
<dbReference type="EMBL" id="FTOR01000004">
    <property type="protein sequence ID" value="SIT19063.1"/>
    <property type="molecule type" value="Genomic_DNA"/>
</dbReference>
<dbReference type="Proteomes" id="UP000186917">
    <property type="component" value="Unassembled WGS sequence"/>
</dbReference>
<feature type="domain" description="ABC3 transporter permease C-terminal" evidence="7">
    <location>
        <begin position="666"/>
        <end position="775"/>
    </location>
</feature>
<keyword evidence="10" id="KW-1185">Reference proteome</keyword>
<organism evidence="9 10">
    <name type="scientific">Filimonas lacunae</name>
    <dbReference type="NCBI Taxonomy" id="477680"/>
    <lineage>
        <taxon>Bacteria</taxon>
        <taxon>Pseudomonadati</taxon>
        <taxon>Bacteroidota</taxon>
        <taxon>Chitinophagia</taxon>
        <taxon>Chitinophagales</taxon>
        <taxon>Chitinophagaceae</taxon>
        <taxon>Filimonas</taxon>
    </lineage>
</organism>
<evidence type="ECO:0000256" key="4">
    <source>
        <dbReference type="ARBA" id="ARBA00022989"/>
    </source>
</evidence>
<name>A0A173MR43_9BACT</name>
<feature type="transmembrane region" description="Helical" evidence="6">
    <location>
        <begin position="715"/>
        <end position="738"/>
    </location>
</feature>
<dbReference type="Pfam" id="PF02687">
    <property type="entry name" value="FtsX"/>
    <property type="match status" value="2"/>
</dbReference>
<dbReference type="GO" id="GO:0022857">
    <property type="term" value="F:transmembrane transporter activity"/>
    <property type="evidence" value="ECO:0007669"/>
    <property type="project" value="TreeGrafter"/>
</dbReference>
<feature type="transmembrane region" description="Helical" evidence="6">
    <location>
        <begin position="16"/>
        <end position="40"/>
    </location>
</feature>
<dbReference type="KEGG" id="fln:FLA_6184"/>
<dbReference type="OrthoDB" id="5933722at2"/>
<feature type="domain" description="MacB-like periplasmic core" evidence="8">
    <location>
        <begin position="427"/>
        <end position="630"/>
    </location>
</feature>
<keyword evidence="3 6" id="KW-0812">Transmembrane</keyword>
<dbReference type="Pfam" id="PF12704">
    <property type="entry name" value="MacB_PCD"/>
    <property type="match status" value="2"/>
</dbReference>
<evidence type="ECO:0000256" key="3">
    <source>
        <dbReference type="ARBA" id="ARBA00022692"/>
    </source>
</evidence>
<feature type="transmembrane region" description="Helical" evidence="6">
    <location>
        <begin position="750"/>
        <end position="776"/>
    </location>
</feature>
<reference evidence="10" key="1">
    <citation type="submission" date="2017-01" db="EMBL/GenBank/DDBJ databases">
        <authorList>
            <person name="Varghese N."/>
            <person name="Submissions S."/>
        </authorList>
    </citation>
    <scope>NUCLEOTIDE SEQUENCE [LARGE SCALE GENOMIC DNA]</scope>
    <source>
        <strain evidence="10">DSM 21054</strain>
    </source>
</reference>
<proteinExistence type="predicted"/>
<keyword evidence="2" id="KW-1003">Cell membrane</keyword>
<feature type="transmembrane region" description="Helical" evidence="6">
    <location>
        <begin position="370"/>
        <end position="398"/>
    </location>
</feature>
<comment type="subcellular location">
    <subcellularLocation>
        <location evidence="1">Cell membrane</location>
        <topology evidence="1">Multi-pass membrane protein</topology>
    </subcellularLocation>
</comment>
<evidence type="ECO:0000313" key="9">
    <source>
        <dbReference type="EMBL" id="SIT19063.1"/>
    </source>
</evidence>
<dbReference type="InterPro" id="IPR025857">
    <property type="entry name" value="MacB_PCD"/>
</dbReference>
<keyword evidence="4 6" id="KW-1133">Transmembrane helix</keyword>
<dbReference type="PANTHER" id="PTHR30572:SF18">
    <property type="entry name" value="ABC-TYPE MACROLIDE FAMILY EXPORT SYSTEM PERMEASE COMPONENT 2"/>
    <property type="match status" value="1"/>
</dbReference>
<evidence type="ECO:0000256" key="5">
    <source>
        <dbReference type="ARBA" id="ARBA00023136"/>
    </source>
</evidence>
<dbReference type="RefSeq" id="WP_076379801.1">
    <property type="nucleotide sequence ID" value="NZ_AP017422.1"/>
</dbReference>
<evidence type="ECO:0000259" key="7">
    <source>
        <dbReference type="Pfam" id="PF02687"/>
    </source>
</evidence>
<evidence type="ECO:0000256" key="6">
    <source>
        <dbReference type="SAM" id="Phobius"/>
    </source>
</evidence>
<feature type="domain" description="MacB-like periplasmic core" evidence="8">
    <location>
        <begin position="19"/>
        <end position="238"/>
    </location>
</feature>
<dbReference type="AlphaFoldDB" id="A0A173MR43"/>
<evidence type="ECO:0000256" key="2">
    <source>
        <dbReference type="ARBA" id="ARBA00022475"/>
    </source>
</evidence>
<feature type="transmembrane region" description="Helical" evidence="6">
    <location>
        <begin position="666"/>
        <end position="687"/>
    </location>
</feature>
<feature type="transmembrane region" description="Helical" evidence="6">
    <location>
        <begin position="419"/>
        <end position="440"/>
    </location>
</feature>
<evidence type="ECO:0000259" key="8">
    <source>
        <dbReference type="Pfam" id="PF12704"/>
    </source>
</evidence>
<dbReference type="InterPro" id="IPR050250">
    <property type="entry name" value="Macrolide_Exporter_MacB"/>
</dbReference>
<gene>
    <name evidence="9" type="ORF">SAMN05421788_104502</name>
</gene>
<keyword evidence="5 6" id="KW-0472">Membrane</keyword>